<sequence>MYVPDLRTEVPMFAVIARTVVAHPWRFIAGWVVIAVLIILFSPNLEDRTSNNQQDFLPSSFESVHAQELGNEYFPATAGASGSLVVSRPDGAPLTPDDQQTALGLATTLQDAKIPGVTSVVGSPQSFSPDGKVAALQVTFAGQPGDETVNDAVADVRDDATKDLEGTGLAAGLTGNAAISVDSNAAYADAEQVITIATVVIILLTLGLVFRSPIIAILPIVVIGVVFIAVRGVTAMAAGLFDFEVSTTLDAILVVVLFGVGTDYIVFLLFRYREELRQGDSHNPAIILSTRVVGRVVASSALTVIGAFSALFLAKLGSLSSLAPGLIIAVAVMLMTALTLIPAIFTVLHRHLFWPLGPGHDPRRSPFAGIGRFVGGRPIIVVGTVVAGLIVLAVFSTGYKATYDTLAEMPSDTPSQQAFDTLADSLPPGALSPTQVYVKTPGPVPQDQLATLEANLAKVPGVASVQPPRISQDGTAALINVILTQSPYTTDALDTVEGPVRQTAHDSIPGAEVYVGGQTSTLVDVRKQLGSDTGLVFPVAVVIVGVILGLLLMSVLAPINLLICVGLTFAATLGALVIVFLHAAGLAGIDFSTPIVLYLFVVAIGTDYNILLAERLREEFRDGHSPPDAARIAIANDGPTVAAAGTILALTFASLTLTGLDNLKELGAGVAIGVLLASLVMAPTLVPALSVLQRKAFWWPANDVPGGPKQSPPSGPDGDSTASGPADSSTARF</sequence>
<dbReference type="InterPro" id="IPR000731">
    <property type="entry name" value="SSD"/>
</dbReference>
<evidence type="ECO:0000256" key="7">
    <source>
        <dbReference type="SAM" id="MobiDB-lite"/>
    </source>
</evidence>
<feature type="transmembrane region" description="Helical" evidence="8">
    <location>
        <begin position="292"/>
        <end position="314"/>
    </location>
</feature>
<feature type="transmembrane region" description="Helical" evidence="8">
    <location>
        <begin position="379"/>
        <end position="399"/>
    </location>
</feature>
<feature type="transmembrane region" description="Helical" evidence="8">
    <location>
        <begin position="193"/>
        <end position="210"/>
    </location>
</feature>
<gene>
    <name evidence="10" type="ORF">DFJ75_4190</name>
</gene>
<dbReference type="AlphaFoldDB" id="A0A495K7N9"/>
<evidence type="ECO:0000256" key="2">
    <source>
        <dbReference type="ARBA" id="ARBA00010157"/>
    </source>
</evidence>
<dbReference type="PROSITE" id="PS50156">
    <property type="entry name" value="SSD"/>
    <property type="match status" value="2"/>
</dbReference>
<feature type="transmembrane region" description="Helical" evidence="8">
    <location>
        <begin position="666"/>
        <end position="692"/>
    </location>
</feature>
<feature type="transmembrane region" description="Helical" evidence="8">
    <location>
        <begin position="535"/>
        <end position="552"/>
    </location>
</feature>
<feature type="compositionally biased region" description="Low complexity" evidence="7">
    <location>
        <begin position="716"/>
        <end position="725"/>
    </location>
</feature>
<evidence type="ECO:0000313" key="11">
    <source>
        <dbReference type="Proteomes" id="UP000274762"/>
    </source>
</evidence>
<comment type="caution">
    <text evidence="10">The sequence shown here is derived from an EMBL/GenBank/DDBJ whole genome shotgun (WGS) entry which is preliminary data.</text>
</comment>
<dbReference type="PANTHER" id="PTHR33406">
    <property type="entry name" value="MEMBRANE PROTEIN MJ1562-RELATED"/>
    <property type="match status" value="1"/>
</dbReference>
<dbReference type="Proteomes" id="UP000274762">
    <property type="component" value="Unassembled WGS sequence"/>
</dbReference>
<feature type="transmembrane region" description="Helical" evidence="8">
    <location>
        <begin position="559"/>
        <end position="583"/>
    </location>
</feature>
<dbReference type="GO" id="GO:0005886">
    <property type="term" value="C:plasma membrane"/>
    <property type="evidence" value="ECO:0007669"/>
    <property type="project" value="UniProtKB-SubCell"/>
</dbReference>
<evidence type="ECO:0000256" key="4">
    <source>
        <dbReference type="ARBA" id="ARBA00022692"/>
    </source>
</evidence>
<proteinExistence type="inferred from homology"/>
<feature type="transmembrane region" description="Helical" evidence="8">
    <location>
        <begin position="27"/>
        <end position="45"/>
    </location>
</feature>
<evidence type="ECO:0000256" key="6">
    <source>
        <dbReference type="ARBA" id="ARBA00023136"/>
    </source>
</evidence>
<comment type="similarity">
    <text evidence="2">Belongs to the resistance-nodulation-cell division (RND) (TC 2.A.6) family. MmpL subfamily.</text>
</comment>
<feature type="transmembrane region" description="Helical" evidence="8">
    <location>
        <begin position="251"/>
        <end position="272"/>
    </location>
</feature>
<evidence type="ECO:0000256" key="5">
    <source>
        <dbReference type="ARBA" id="ARBA00022989"/>
    </source>
</evidence>
<keyword evidence="5 8" id="KW-1133">Transmembrane helix</keyword>
<feature type="domain" description="SSD" evidence="9">
    <location>
        <begin position="552"/>
        <end position="691"/>
    </location>
</feature>
<protein>
    <submittedName>
        <fullName evidence="10">RND superfamily putative drug exporter</fullName>
    </submittedName>
</protein>
<dbReference type="InterPro" id="IPR050545">
    <property type="entry name" value="Mycobact_MmpL"/>
</dbReference>
<dbReference type="SUPFAM" id="SSF82866">
    <property type="entry name" value="Multidrug efflux transporter AcrB transmembrane domain"/>
    <property type="match status" value="2"/>
</dbReference>
<dbReference type="Gene3D" id="1.20.1640.10">
    <property type="entry name" value="Multidrug efflux transporter AcrB transmembrane domain"/>
    <property type="match status" value="2"/>
</dbReference>
<name>A0A495K7N9_WILMA</name>
<evidence type="ECO:0000259" key="9">
    <source>
        <dbReference type="PROSITE" id="PS50156"/>
    </source>
</evidence>
<feature type="transmembrane region" description="Helical" evidence="8">
    <location>
        <begin position="641"/>
        <end position="660"/>
    </location>
</feature>
<dbReference type="InterPro" id="IPR004869">
    <property type="entry name" value="MMPL_dom"/>
</dbReference>
<feature type="domain" description="SSD" evidence="9">
    <location>
        <begin position="240"/>
        <end position="347"/>
    </location>
</feature>
<evidence type="ECO:0000256" key="8">
    <source>
        <dbReference type="SAM" id="Phobius"/>
    </source>
</evidence>
<feature type="transmembrane region" description="Helical" evidence="8">
    <location>
        <begin position="217"/>
        <end position="239"/>
    </location>
</feature>
<feature type="transmembrane region" description="Helical" evidence="8">
    <location>
        <begin position="326"/>
        <end position="348"/>
    </location>
</feature>
<keyword evidence="4 8" id="KW-0812">Transmembrane</keyword>
<accession>A0A495K7N9</accession>
<comment type="subcellular location">
    <subcellularLocation>
        <location evidence="1">Cell membrane</location>
        <topology evidence="1">Multi-pass membrane protein</topology>
    </subcellularLocation>
</comment>
<evidence type="ECO:0000313" key="10">
    <source>
        <dbReference type="EMBL" id="RKR97320.1"/>
    </source>
</evidence>
<dbReference type="Pfam" id="PF03176">
    <property type="entry name" value="MMPL"/>
    <property type="match status" value="2"/>
</dbReference>
<organism evidence="10 11">
    <name type="scientific">Williamsia marianensis</name>
    <dbReference type="NCBI Taxonomy" id="85044"/>
    <lineage>
        <taxon>Bacteria</taxon>
        <taxon>Bacillati</taxon>
        <taxon>Actinomycetota</taxon>
        <taxon>Actinomycetes</taxon>
        <taxon>Mycobacteriales</taxon>
        <taxon>Nocardiaceae</taxon>
        <taxon>Williamsia</taxon>
    </lineage>
</organism>
<evidence type="ECO:0000256" key="1">
    <source>
        <dbReference type="ARBA" id="ARBA00004651"/>
    </source>
</evidence>
<feature type="region of interest" description="Disordered" evidence="7">
    <location>
        <begin position="703"/>
        <end position="733"/>
    </location>
</feature>
<reference evidence="10 11" key="1">
    <citation type="submission" date="2018-10" db="EMBL/GenBank/DDBJ databases">
        <title>Sequencing the genomes of 1000 actinobacteria strains.</title>
        <authorList>
            <person name="Klenk H.-P."/>
        </authorList>
    </citation>
    <scope>NUCLEOTIDE SEQUENCE [LARGE SCALE GENOMIC DNA]</scope>
    <source>
        <strain evidence="10 11">DSM 44343</strain>
    </source>
</reference>
<dbReference type="PANTHER" id="PTHR33406:SF6">
    <property type="entry name" value="MEMBRANE PROTEIN YDGH-RELATED"/>
    <property type="match status" value="1"/>
</dbReference>
<keyword evidence="6 8" id="KW-0472">Membrane</keyword>
<keyword evidence="3" id="KW-1003">Cell membrane</keyword>
<dbReference type="EMBL" id="RBKV01000001">
    <property type="protein sequence ID" value="RKR97320.1"/>
    <property type="molecule type" value="Genomic_DNA"/>
</dbReference>
<evidence type="ECO:0000256" key="3">
    <source>
        <dbReference type="ARBA" id="ARBA00022475"/>
    </source>
</evidence>
<feature type="transmembrane region" description="Helical" evidence="8">
    <location>
        <begin position="595"/>
        <end position="613"/>
    </location>
</feature>